<keyword evidence="2" id="KW-0238">DNA-binding</keyword>
<dbReference type="EMBL" id="DXDD01000135">
    <property type="protein sequence ID" value="HIY61171.1"/>
    <property type="molecule type" value="Genomic_DNA"/>
</dbReference>
<dbReference type="InterPro" id="IPR000843">
    <property type="entry name" value="HTH_LacI"/>
</dbReference>
<dbReference type="InterPro" id="IPR010982">
    <property type="entry name" value="Lambda_DNA-bd_dom_sf"/>
</dbReference>
<evidence type="ECO:0000256" key="2">
    <source>
        <dbReference type="ARBA" id="ARBA00023125"/>
    </source>
</evidence>
<keyword evidence="1" id="KW-0805">Transcription regulation</keyword>
<dbReference type="GO" id="GO:0000976">
    <property type="term" value="F:transcription cis-regulatory region binding"/>
    <property type="evidence" value="ECO:0007669"/>
    <property type="project" value="TreeGrafter"/>
</dbReference>
<name>A0A9D1YQW1_9FIRM</name>
<organism evidence="5 6">
    <name type="scientific">Candidatus Eisenbergiella pullistercoris</name>
    <dbReference type="NCBI Taxonomy" id="2838555"/>
    <lineage>
        <taxon>Bacteria</taxon>
        <taxon>Bacillati</taxon>
        <taxon>Bacillota</taxon>
        <taxon>Clostridia</taxon>
        <taxon>Lachnospirales</taxon>
        <taxon>Lachnospiraceae</taxon>
        <taxon>Eisenbergiella</taxon>
    </lineage>
</organism>
<dbReference type="Pfam" id="PF00356">
    <property type="entry name" value="LacI"/>
    <property type="match status" value="1"/>
</dbReference>
<dbReference type="CDD" id="cd01392">
    <property type="entry name" value="HTH_LacI"/>
    <property type="match status" value="1"/>
</dbReference>
<evidence type="ECO:0000256" key="1">
    <source>
        <dbReference type="ARBA" id="ARBA00023015"/>
    </source>
</evidence>
<dbReference type="CDD" id="cd06267">
    <property type="entry name" value="PBP1_LacI_sugar_binding-like"/>
    <property type="match status" value="1"/>
</dbReference>
<evidence type="ECO:0000259" key="4">
    <source>
        <dbReference type="PROSITE" id="PS50932"/>
    </source>
</evidence>
<accession>A0A9D1YQW1</accession>
<dbReference type="PROSITE" id="PS50932">
    <property type="entry name" value="HTH_LACI_2"/>
    <property type="match status" value="1"/>
</dbReference>
<evidence type="ECO:0000313" key="5">
    <source>
        <dbReference type="EMBL" id="HIY61171.1"/>
    </source>
</evidence>
<reference evidence="5" key="2">
    <citation type="submission" date="2021-04" db="EMBL/GenBank/DDBJ databases">
        <authorList>
            <person name="Gilroy R."/>
        </authorList>
    </citation>
    <scope>NUCLEOTIDE SEQUENCE</scope>
    <source>
        <strain evidence="5">ChiSxjej3B15-24422</strain>
    </source>
</reference>
<keyword evidence="3" id="KW-0804">Transcription</keyword>
<dbReference type="InterPro" id="IPR028082">
    <property type="entry name" value="Peripla_BP_I"/>
</dbReference>
<dbReference type="SUPFAM" id="SSF47413">
    <property type="entry name" value="lambda repressor-like DNA-binding domains"/>
    <property type="match status" value="1"/>
</dbReference>
<dbReference type="AlphaFoldDB" id="A0A9D1YQW1"/>
<dbReference type="Proteomes" id="UP000824007">
    <property type="component" value="Unassembled WGS sequence"/>
</dbReference>
<comment type="caution">
    <text evidence="5">The sequence shown here is derived from an EMBL/GenBank/DDBJ whole genome shotgun (WGS) entry which is preliminary data.</text>
</comment>
<evidence type="ECO:0000313" key="6">
    <source>
        <dbReference type="Proteomes" id="UP000824007"/>
    </source>
</evidence>
<dbReference type="Pfam" id="PF13377">
    <property type="entry name" value="Peripla_BP_3"/>
    <property type="match status" value="1"/>
</dbReference>
<protein>
    <submittedName>
        <fullName evidence="5">LacI family transcriptional regulator</fullName>
    </submittedName>
</protein>
<proteinExistence type="predicted"/>
<dbReference type="InterPro" id="IPR046335">
    <property type="entry name" value="LacI/GalR-like_sensor"/>
</dbReference>
<dbReference type="Gene3D" id="1.10.260.40">
    <property type="entry name" value="lambda repressor-like DNA-binding domains"/>
    <property type="match status" value="1"/>
</dbReference>
<evidence type="ECO:0000256" key="3">
    <source>
        <dbReference type="ARBA" id="ARBA00023163"/>
    </source>
</evidence>
<feature type="domain" description="HTH lacI-type" evidence="4">
    <location>
        <begin position="8"/>
        <end position="62"/>
    </location>
</feature>
<dbReference type="SUPFAM" id="SSF53822">
    <property type="entry name" value="Periplasmic binding protein-like I"/>
    <property type="match status" value="1"/>
</dbReference>
<sequence>MQRNRNRVTIKDIALQCNVTANTVSRALRDDRKISEATIQKIKKTALEMGYVRNNMASAMRSGSSHLISIIVDDLPNPHYSVLIDKIDYLLKKNGYDIMILCSHGKMEESLKMANLSISNLVNGIIYFPDSNDRSVTERIKKNHIPLVLVDRAVSGVETDVVRVDDYQGGALAAERMYMAGHRKFLYICGPEGNGAQPLRQQGFLDTLSGYGVDPSEIRMIRGDRIYPMPDSAELFQLLQPIRYTGIFSFNDQIAYSVMNALQDHGCRVPEDISMIGFDHIRTGMPCLRPLSSIGCENTVDPAERVVELLLRRIKNPEHAFVSEVLPVMLYEAESTVRKI</sequence>
<dbReference type="PANTHER" id="PTHR30146:SF109">
    <property type="entry name" value="HTH-TYPE TRANSCRIPTIONAL REGULATOR GALS"/>
    <property type="match status" value="1"/>
</dbReference>
<dbReference type="SMART" id="SM00354">
    <property type="entry name" value="HTH_LACI"/>
    <property type="match status" value="1"/>
</dbReference>
<dbReference type="GO" id="GO:0003700">
    <property type="term" value="F:DNA-binding transcription factor activity"/>
    <property type="evidence" value="ECO:0007669"/>
    <property type="project" value="TreeGrafter"/>
</dbReference>
<dbReference type="Gene3D" id="3.40.50.2300">
    <property type="match status" value="2"/>
</dbReference>
<gene>
    <name evidence="5" type="ORF">H9831_10920</name>
</gene>
<dbReference type="PANTHER" id="PTHR30146">
    <property type="entry name" value="LACI-RELATED TRANSCRIPTIONAL REPRESSOR"/>
    <property type="match status" value="1"/>
</dbReference>
<reference evidence="5" key="1">
    <citation type="journal article" date="2021" name="PeerJ">
        <title>Extensive microbial diversity within the chicken gut microbiome revealed by metagenomics and culture.</title>
        <authorList>
            <person name="Gilroy R."/>
            <person name="Ravi A."/>
            <person name="Getino M."/>
            <person name="Pursley I."/>
            <person name="Horton D.L."/>
            <person name="Alikhan N.F."/>
            <person name="Baker D."/>
            <person name="Gharbi K."/>
            <person name="Hall N."/>
            <person name="Watson M."/>
            <person name="Adriaenssens E.M."/>
            <person name="Foster-Nyarko E."/>
            <person name="Jarju S."/>
            <person name="Secka A."/>
            <person name="Antonio M."/>
            <person name="Oren A."/>
            <person name="Chaudhuri R.R."/>
            <person name="La Ragione R."/>
            <person name="Hildebrand F."/>
            <person name="Pallen M.J."/>
        </authorList>
    </citation>
    <scope>NUCLEOTIDE SEQUENCE</scope>
    <source>
        <strain evidence="5">ChiSxjej3B15-24422</strain>
    </source>
</reference>